<evidence type="ECO:0000256" key="3">
    <source>
        <dbReference type="ARBA" id="ARBA00022737"/>
    </source>
</evidence>
<dbReference type="GO" id="GO:0000250">
    <property type="term" value="F:lanosterol synthase activity"/>
    <property type="evidence" value="ECO:0007669"/>
    <property type="project" value="UniProtKB-ARBA"/>
</dbReference>
<dbReference type="Gene3D" id="1.50.10.20">
    <property type="match status" value="2"/>
</dbReference>
<dbReference type="SUPFAM" id="SSF48239">
    <property type="entry name" value="Terpenoid cyclases/Protein prenyltransferases"/>
    <property type="match status" value="2"/>
</dbReference>
<evidence type="ECO:0000259" key="9">
    <source>
        <dbReference type="Pfam" id="PF13249"/>
    </source>
</evidence>
<keyword evidence="11" id="KW-1185">Reference proteome</keyword>
<dbReference type="SFLD" id="SFLDG01016">
    <property type="entry name" value="Prenyltransferase_Like_2"/>
    <property type="match status" value="1"/>
</dbReference>
<protein>
    <recommendedName>
        <fullName evidence="7">Terpene cyclase/mutase family member</fullName>
        <ecNumber evidence="7">5.4.99.-</ecNumber>
    </recommendedName>
</protein>
<reference evidence="10 11" key="1">
    <citation type="submission" date="2014-04" db="EMBL/GenBank/DDBJ databases">
        <authorList>
            <consortium name="DOE Joint Genome Institute"/>
            <person name="Kuo A."/>
            <person name="Zuccaro A."/>
            <person name="Kohler A."/>
            <person name="Nagy L.G."/>
            <person name="Floudas D."/>
            <person name="Copeland A."/>
            <person name="Barry K.W."/>
            <person name="Cichocki N."/>
            <person name="Veneault-Fourrey C."/>
            <person name="LaButti K."/>
            <person name="Lindquist E.A."/>
            <person name="Lipzen A."/>
            <person name="Lundell T."/>
            <person name="Morin E."/>
            <person name="Murat C."/>
            <person name="Sun H."/>
            <person name="Tunlid A."/>
            <person name="Henrissat B."/>
            <person name="Grigoriev I.V."/>
            <person name="Hibbett D.S."/>
            <person name="Martin F."/>
            <person name="Nordberg H.P."/>
            <person name="Cantor M.N."/>
            <person name="Hua S.X."/>
        </authorList>
    </citation>
    <scope>NUCLEOTIDE SEQUENCE [LARGE SCALE GENOMIC DNA]</scope>
    <source>
        <strain evidence="10 11">MAFF 305830</strain>
    </source>
</reference>
<proteinExistence type="inferred from homology"/>
<dbReference type="PANTHER" id="PTHR11764:SF20">
    <property type="entry name" value="LANOSTEROL SYNTHASE"/>
    <property type="match status" value="1"/>
</dbReference>
<evidence type="ECO:0000256" key="6">
    <source>
        <dbReference type="ARBA" id="ARBA00023235"/>
    </source>
</evidence>
<dbReference type="HOGENOM" id="CLU_009074_2_1_1"/>
<dbReference type="FunFam" id="1.50.10.20:FF:000002">
    <property type="entry name" value="Terpene cyclase/mutase family member"/>
    <property type="match status" value="1"/>
</dbReference>
<dbReference type="GO" id="GO:0005811">
    <property type="term" value="C:lipid droplet"/>
    <property type="evidence" value="ECO:0007669"/>
    <property type="project" value="InterPro"/>
</dbReference>
<dbReference type="PANTHER" id="PTHR11764">
    <property type="entry name" value="TERPENE CYCLASE/MUTASE FAMILY MEMBER"/>
    <property type="match status" value="1"/>
</dbReference>
<dbReference type="EMBL" id="KN824277">
    <property type="protein sequence ID" value="KIM34274.1"/>
    <property type="molecule type" value="Genomic_DNA"/>
</dbReference>
<feature type="domain" description="Squalene cyclase N-terminal" evidence="9">
    <location>
        <begin position="60"/>
        <end position="304"/>
    </location>
</feature>
<dbReference type="OrthoDB" id="21502at2759"/>
<evidence type="ECO:0000259" key="8">
    <source>
        <dbReference type="Pfam" id="PF13243"/>
    </source>
</evidence>
<keyword evidence="6 7" id="KW-0413">Isomerase</keyword>
<evidence type="ECO:0000313" key="10">
    <source>
        <dbReference type="EMBL" id="KIM34274.1"/>
    </source>
</evidence>
<evidence type="ECO:0000256" key="5">
    <source>
        <dbReference type="ARBA" id="ARBA00023098"/>
    </source>
</evidence>
<sequence>MPDGLGDHHWHYISEKAAKAKKQRVLEKYWIGEPVKAKKLPRATNAFDAAKNGYTFYKLLQAPDGHWPGEYSGPHFLLPGYIIGSYVTGAPIKEEERLEMVRWLFLRAHPEDGGWGIHVEGKSTVFGTVLNYVTLRLLGVDAEHPIMIKARGTIHKLGGATGIPAWGKFWLSVLNVYDWEGNNPIPPELWLLPEWLPIHPYRWWIHTRNVYMPMSYLYGIRYKAEENDLILALRQEIYTEPYGSIDWPAQRNNVAAIDTYVPHTRVLDGLFSILGVYEGCAIPPLRRAGLDFVYDQIKKEDENTSYQDLGPVNKMMNLIVRHYVDGPESVAFKEHVKRRQDFLWLGVDGMMMCGTNGSQLWDIAFISQALAETGVGDLEENRESMMRALEWLDHAQMQSNPLHFKSAYREATKGAWPFSTKTQGYVVSDCAAEGMKAVLYLQENLPVKERPISERRLCDTVDILLDMQNSTGGWASYERRRAPMALELINPSEVFGDIMVDVDYPECTTSAITALSHFRKHYPNYRANEIEAAKKRAVDYIHNAQDANGAWLGRWGICFTYATMFALESLSLVGETYENSESVRRACDLLISKQREDGGWGESWETCEKLEWIEHENTQVVQTAWAGLALMYANYPHRAPLQRAAELIISRQLPDGSWPQEAIEGVFNKTVAIAYPNFKFSFTIWMLGKVHLYLKTLG</sequence>
<dbReference type="Pfam" id="PF13249">
    <property type="entry name" value="SQHop_cyclase_N"/>
    <property type="match status" value="1"/>
</dbReference>
<name>A0A0C3BQ97_SERVB</name>
<dbReference type="AlphaFoldDB" id="A0A0C3BQ97"/>
<keyword evidence="2" id="KW-0444">Lipid biosynthesis</keyword>
<dbReference type="CDD" id="cd02892">
    <property type="entry name" value="SQCY_1"/>
    <property type="match status" value="1"/>
</dbReference>
<dbReference type="InterPro" id="IPR008930">
    <property type="entry name" value="Terpenoid_cyclase/PrenylTrfase"/>
</dbReference>
<feature type="domain" description="Squalene cyclase C-terminal" evidence="8">
    <location>
        <begin position="358"/>
        <end position="690"/>
    </location>
</feature>
<dbReference type="InterPro" id="IPR032697">
    <property type="entry name" value="SQ_cyclase_N"/>
</dbReference>
<organism evidence="10 11">
    <name type="scientific">Serendipita vermifera MAFF 305830</name>
    <dbReference type="NCBI Taxonomy" id="933852"/>
    <lineage>
        <taxon>Eukaryota</taxon>
        <taxon>Fungi</taxon>
        <taxon>Dikarya</taxon>
        <taxon>Basidiomycota</taxon>
        <taxon>Agaricomycotina</taxon>
        <taxon>Agaricomycetes</taxon>
        <taxon>Sebacinales</taxon>
        <taxon>Serendipitaceae</taxon>
        <taxon>Serendipita</taxon>
    </lineage>
</organism>
<evidence type="ECO:0000256" key="7">
    <source>
        <dbReference type="RuleBase" id="RU362003"/>
    </source>
</evidence>
<comment type="similarity">
    <text evidence="1 7">Belongs to the terpene cyclase/mutase family.</text>
</comment>
<gene>
    <name evidence="10" type="ORF">M408DRAFT_325716</name>
</gene>
<dbReference type="Gene3D" id="6.20.120.20">
    <property type="match status" value="1"/>
</dbReference>
<dbReference type="GO" id="GO:0016104">
    <property type="term" value="P:triterpenoid biosynthetic process"/>
    <property type="evidence" value="ECO:0007669"/>
    <property type="project" value="InterPro"/>
</dbReference>
<reference evidence="11" key="2">
    <citation type="submission" date="2015-01" db="EMBL/GenBank/DDBJ databases">
        <title>Evolutionary Origins and Diversification of the Mycorrhizal Mutualists.</title>
        <authorList>
            <consortium name="DOE Joint Genome Institute"/>
            <consortium name="Mycorrhizal Genomics Consortium"/>
            <person name="Kohler A."/>
            <person name="Kuo A."/>
            <person name="Nagy L.G."/>
            <person name="Floudas D."/>
            <person name="Copeland A."/>
            <person name="Barry K.W."/>
            <person name="Cichocki N."/>
            <person name="Veneault-Fourrey C."/>
            <person name="LaButti K."/>
            <person name="Lindquist E.A."/>
            <person name="Lipzen A."/>
            <person name="Lundell T."/>
            <person name="Morin E."/>
            <person name="Murat C."/>
            <person name="Riley R."/>
            <person name="Ohm R."/>
            <person name="Sun H."/>
            <person name="Tunlid A."/>
            <person name="Henrissat B."/>
            <person name="Grigoriev I.V."/>
            <person name="Hibbett D.S."/>
            <person name="Martin F."/>
        </authorList>
    </citation>
    <scope>NUCLEOTIDE SEQUENCE [LARGE SCALE GENOMIC DNA]</scope>
    <source>
        <strain evidence="11">MAFF 305830</strain>
    </source>
</reference>
<evidence type="ECO:0000256" key="2">
    <source>
        <dbReference type="ARBA" id="ARBA00022516"/>
    </source>
</evidence>
<keyword evidence="5" id="KW-0443">Lipid metabolism</keyword>
<evidence type="ECO:0000313" key="11">
    <source>
        <dbReference type="Proteomes" id="UP000054097"/>
    </source>
</evidence>
<dbReference type="Proteomes" id="UP000054097">
    <property type="component" value="Unassembled WGS sequence"/>
</dbReference>
<dbReference type="GO" id="GO:0006696">
    <property type="term" value="P:ergosterol biosynthetic process"/>
    <property type="evidence" value="ECO:0007669"/>
    <property type="project" value="TreeGrafter"/>
</dbReference>
<evidence type="ECO:0000256" key="4">
    <source>
        <dbReference type="ARBA" id="ARBA00022955"/>
    </source>
</evidence>
<dbReference type="EC" id="5.4.99.-" evidence="7"/>
<evidence type="ECO:0000256" key="1">
    <source>
        <dbReference type="ARBA" id="ARBA00009755"/>
    </source>
</evidence>
<keyword evidence="4" id="KW-0752">Steroid biosynthesis</keyword>
<dbReference type="STRING" id="933852.A0A0C3BQ97"/>
<dbReference type="Pfam" id="PF13243">
    <property type="entry name" value="SQHop_cyclase_C"/>
    <property type="match status" value="1"/>
</dbReference>
<dbReference type="NCBIfam" id="TIGR01787">
    <property type="entry name" value="squalene_cyclas"/>
    <property type="match status" value="1"/>
</dbReference>
<dbReference type="InterPro" id="IPR032696">
    <property type="entry name" value="SQ_cyclase_C"/>
</dbReference>
<dbReference type="FunFam" id="1.50.10.20:FF:000003">
    <property type="entry name" value="Terpene cyclase/mutase family member"/>
    <property type="match status" value="1"/>
</dbReference>
<keyword evidence="3" id="KW-0677">Repeat</keyword>
<dbReference type="InterPro" id="IPR018333">
    <property type="entry name" value="Squalene_cyclase"/>
</dbReference>
<accession>A0A0C3BQ97</accession>